<evidence type="ECO:0000259" key="2">
    <source>
        <dbReference type="SMART" id="SM00382"/>
    </source>
</evidence>
<evidence type="ECO:0000313" key="4">
    <source>
        <dbReference type="Proteomes" id="UP000799767"/>
    </source>
</evidence>
<dbReference type="RefSeq" id="XP_033592863.1">
    <property type="nucleotide sequence ID" value="XM_033730673.1"/>
</dbReference>
<accession>A0A6A6Q2S5</accession>
<dbReference type="InterPro" id="IPR003959">
    <property type="entry name" value="ATPase_AAA_core"/>
</dbReference>
<dbReference type="AlphaFoldDB" id="A0A6A6Q2S5"/>
<feature type="domain" description="AAA+ ATPase" evidence="2">
    <location>
        <begin position="429"/>
        <end position="621"/>
    </location>
</feature>
<feature type="compositionally biased region" description="Acidic residues" evidence="1">
    <location>
        <begin position="381"/>
        <end position="404"/>
    </location>
</feature>
<dbReference type="GO" id="GO:0016887">
    <property type="term" value="F:ATP hydrolysis activity"/>
    <property type="evidence" value="ECO:0007669"/>
    <property type="project" value="InterPro"/>
</dbReference>
<feature type="region of interest" description="Disordered" evidence="1">
    <location>
        <begin position="356"/>
        <end position="417"/>
    </location>
</feature>
<feature type="region of interest" description="Disordered" evidence="1">
    <location>
        <begin position="869"/>
        <end position="889"/>
    </location>
</feature>
<feature type="compositionally biased region" description="Basic and acidic residues" evidence="1">
    <location>
        <begin position="73"/>
        <end position="83"/>
    </location>
</feature>
<feature type="compositionally biased region" description="Basic and acidic residues" evidence="1">
    <location>
        <begin position="357"/>
        <end position="368"/>
    </location>
</feature>
<dbReference type="PANTHER" id="PTHR23389:SF21">
    <property type="entry name" value="ATPASE FAMILY AAA DOMAIN-CONTAINING PROTEIN 5"/>
    <property type="match status" value="1"/>
</dbReference>
<dbReference type="SMART" id="SM00382">
    <property type="entry name" value="AAA"/>
    <property type="match status" value="1"/>
</dbReference>
<feature type="compositionally biased region" description="Basic and acidic residues" evidence="1">
    <location>
        <begin position="23"/>
        <end position="34"/>
    </location>
</feature>
<evidence type="ECO:0000313" key="3">
    <source>
        <dbReference type="EMBL" id="KAF2486294.1"/>
    </source>
</evidence>
<gene>
    <name evidence="3" type="ORF">BDY17DRAFT_245895</name>
</gene>
<name>A0A6A6Q2S5_9PEZI</name>
<evidence type="ECO:0000256" key="1">
    <source>
        <dbReference type="SAM" id="MobiDB-lite"/>
    </source>
</evidence>
<proteinExistence type="predicted"/>
<reference evidence="3" key="1">
    <citation type="journal article" date="2020" name="Stud. Mycol.">
        <title>101 Dothideomycetes genomes: a test case for predicting lifestyles and emergence of pathogens.</title>
        <authorList>
            <person name="Haridas S."/>
            <person name="Albert R."/>
            <person name="Binder M."/>
            <person name="Bloem J."/>
            <person name="Labutti K."/>
            <person name="Salamov A."/>
            <person name="Andreopoulos B."/>
            <person name="Baker S."/>
            <person name="Barry K."/>
            <person name="Bills G."/>
            <person name="Bluhm B."/>
            <person name="Cannon C."/>
            <person name="Castanera R."/>
            <person name="Culley D."/>
            <person name="Daum C."/>
            <person name="Ezra D."/>
            <person name="Gonzalez J."/>
            <person name="Henrissat B."/>
            <person name="Kuo A."/>
            <person name="Liang C."/>
            <person name="Lipzen A."/>
            <person name="Lutzoni F."/>
            <person name="Magnuson J."/>
            <person name="Mondo S."/>
            <person name="Nolan M."/>
            <person name="Ohm R."/>
            <person name="Pangilinan J."/>
            <person name="Park H.-J."/>
            <person name="Ramirez L."/>
            <person name="Alfaro M."/>
            <person name="Sun H."/>
            <person name="Tritt A."/>
            <person name="Yoshinaga Y."/>
            <person name="Zwiers L.-H."/>
            <person name="Turgeon B."/>
            <person name="Goodwin S."/>
            <person name="Spatafora J."/>
            <person name="Crous P."/>
            <person name="Grigoriev I."/>
        </authorList>
    </citation>
    <scope>NUCLEOTIDE SEQUENCE</scope>
    <source>
        <strain evidence="3">CBS 113389</strain>
    </source>
</reference>
<dbReference type="GO" id="GO:0005524">
    <property type="term" value="F:ATP binding"/>
    <property type="evidence" value="ECO:0007669"/>
    <property type="project" value="InterPro"/>
</dbReference>
<dbReference type="Proteomes" id="UP000799767">
    <property type="component" value="Unassembled WGS sequence"/>
</dbReference>
<dbReference type="InterPro" id="IPR003593">
    <property type="entry name" value="AAA+_ATPase"/>
</dbReference>
<feature type="region of interest" description="Disordered" evidence="1">
    <location>
        <begin position="187"/>
        <end position="209"/>
    </location>
</feature>
<dbReference type="SUPFAM" id="SSF52540">
    <property type="entry name" value="P-loop containing nucleoside triphosphate hydrolases"/>
    <property type="match status" value="1"/>
</dbReference>
<dbReference type="GO" id="GO:0003677">
    <property type="term" value="F:DNA binding"/>
    <property type="evidence" value="ECO:0007669"/>
    <property type="project" value="TreeGrafter"/>
</dbReference>
<feature type="region of interest" description="Disordered" evidence="1">
    <location>
        <begin position="1"/>
        <end position="48"/>
    </location>
</feature>
<organism evidence="3 4">
    <name type="scientific">Neohortaea acidophila</name>
    <dbReference type="NCBI Taxonomy" id="245834"/>
    <lineage>
        <taxon>Eukaryota</taxon>
        <taxon>Fungi</taxon>
        <taxon>Dikarya</taxon>
        <taxon>Ascomycota</taxon>
        <taxon>Pezizomycotina</taxon>
        <taxon>Dothideomycetes</taxon>
        <taxon>Dothideomycetidae</taxon>
        <taxon>Mycosphaerellales</taxon>
        <taxon>Teratosphaeriaceae</taxon>
        <taxon>Neohortaea</taxon>
    </lineage>
</organism>
<feature type="compositionally biased region" description="Polar residues" evidence="1">
    <location>
        <begin position="880"/>
        <end position="889"/>
    </location>
</feature>
<dbReference type="PANTHER" id="PTHR23389">
    <property type="entry name" value="CHROMOSOME TRANSMISSION FIDELITY FACTOR 18"/>
    <property type="match status" value="1"/>
</dbReference>
<dbReference type="OrthoDB" id="9996895at2759"/>
<dbReference type="Pfam" id="PF00004">
    <property type="entry name" value="AAA"/>
    <property type="match status" value="1"/>
</dbReference>
<dbReference type="EMBL" id="MU001632">
    <property type="protein sequence ID" value="KAF2486294.1"/>
    <property type="molecule type" value="Genomic_DNA"/>
</dbReference>
<protein>
    <recommendedName>
        <fullName evidence="2">AAA+ ATPase domain-containing protein</fullName>
    </recommendedName>
</protein>
<keyword evidence="4" id="KW-1185">Reference proteome</keyword>
<dbReference type="GeneID" id="54471675"/>
<sequence>MTPPKKMLRLNALGKFSSPPGKKTGDEEQGEEPKRRRGRPRKSKEIVQEKHLVVVIRYATASSVGPRISRVLSGEERVEKELPKPATPKKPRTPRKPQPTKSTHPFFLGKPKEGEILPKHVSPRKTSAVTPGKLRSETMANRSPLKQDLRPAQEYAIGSGLLKDRLMFKHPGAKEPAWPNREQAHVRGIENLDPLTPPSSEDSYNRRKRKTAKLPFPTNESILTLFSSRLTPEVQGKLREDGFRDPHPSLTLPAKLLIAGEQIAQRIAAELSVNFNGDQTVQSSPRQSNIIHPALHVLYSKLPIVLSAFDENRGEGLGWVQKYGPTSTTAVLQPPREMNILRQWLTSLTVTSVRSNNDMDKKTAAKLERKPKKKRKRRNDDLDDFLVSDDEEVRDMDELSDDESTPPSSAANRKGAKSVVQGVADGMRLSNALLLSGPHGCGKTAAAHAVAKELGFKIFEISPCERRSGKDVLDKVGDMTENHLVKHHGTDVGELCSAEEPSKHEEAFQRDLATGRQGTMSSFFKPASKPKEISPKEKQIVPKKVTIEAVKEAIKRPAKDQQQSLILLEEVDVLFKDDKDFWTTIFKLIESSKRPFIMTCNDEDLVPFQAMSLHAILRLSPPAPDLVADYLLLMAACEGHLLKRDAVLSLYQSKDFDLRASIAELDFWCQIGVGDPRGGLSWIFQRYPPGSDLDAQGRKLRVVSEGTYAPAMSSSLDDGLDDATRLCWAACEFDLAPADLLGWTGGDAGASMDSLKRFSFVADAFSANDVYAGRFTASLLDTTQPEMPEKSRGHYIEGMKLLQTDEAADHTQLSAQLSATSTLTALRCANILNPTHALLRNNLAQTLHSTKQHTQHQQHQSLTRHSFSTFDPIALPSDPPAQSTLSQSSFDGPLTPIAIDLAPYVRSIVHYDLAFSSQRERLHGILSEGGGGKRARTTRAARSAVEGSQRGATRRERWFCKDLDYGAVLTTAGEGWPKCCAAVVGLGEGESRGPSRDETPEGMEE</sequence>
<dbReference type="Gene3D" id="3.40.50.300">
    <property type="entry name" value="P-loop containing nucleotide triphosphate hydrolases"/>
    <property type="match status" value="1"/>
</dbReference>
<dbReference type="InterPro" id="IPR027417">
    <property type="entry name" value="P-loop_NTPase"/>
</dbReference>
<feature type="region of interest" description="Disordered" evidence="1">
    <location>
        <begin position="65"/>
        <end position="131"/>
    </location>
</feature>
<dbReference type="GO" id="GO:0005634">
    <property type="term" value="C:nucleus"/>
    <property type="evidence" value="ECO:0007669"/>
    <property type="project" value="TreeGrafter"/>
</dbReference>